<evidence type="ECO:0000313" key="1">
    <source>
        <dbReference type="EMBL" id="TDQ65086.1"/>
    </source>
</evidence>
<dbReference type="SUPFAM" id="SSF55729">
    <property type="entry name" value="Acyl-CoA N-acyltransferases (Nat)"/>
    <property type="match status" value="1"/>
</dbReference>
<sequence>MTGIRPLLREDLPAVAALYERLARSGGDTPPAPLAGYLARTTLDAVWADPEIPPLVAEGSDGTVVGFLGSYPRRLRLDGRALRVACSGHLVADPSTPGIGALLTRAYLRGPQDLTITDGATDLMRRMWRQLRGRVRTAPSFAWYRVLRPTSTVATYLGNRGRAIPGPLRTAGGGVDALVRRVPRIGARPAPAPDPELIGEPLTVEALVEQMAEAPRHWRLHPDYDARYLTALFTELDTVAPVRGEVVRTLVRRRGGKVVGWYVAFAPEGGIVQVQQLASTTPDPGPVLDHLVADADARGAAAVSGRLEPSLAEAVRERRCLVRPAAWALVDSQDPGVLAALDADDTLLTRLDGEWWMGHHVLWPQGVPG</sequence>
<dbReference type="AlphaFoldDB" id="A0A4R6VRA1"/>
<dbReference type="RefSeq" id="WP_133824495.1">
    <property type="nucleotide sequence ID" value="NZ_BAABHR010000046.1"/>
</dbReference>
<dbReference type="Proteomes" id="UP000295705">
    <property type="component" value="Unassembled WGS sequence"/>
</dbReference>
<dbReference type="Gene3D" id="3.40.630.30">
    <property type="match status" value="1"/>
</dbReference>
<organism evidence="1 2">
    <name type="scientific">Actinomycetospora succinea</name>
    <dbReference type="NCBI Taxonomy" id="663603"/>
    <lineage>
        <taxon>Bacteria</taxon>
        <taxon>Bacillati</taxon>
        <taxon>Actinomycetota</taxon>
        <taxon>Actinomycetes</taxon>
        <taxon>Pseudonocardiales</taxon>
        <taxon>Pseudonocardiaceae</taxon>
        <taxon>Actinomycetospora</taxon>
    </lineage>
</organism>
<reference evidence="1 2" key="1">
    <citation type="submission" date="2019-03" db="EMBL/GenBank/DDBJ databases">
        <title>Genomic Encyclopedia of Type Strains, Phase IV (KMG-IV): sequencing the most valuable type-strain genomes for metagenomic binning, comparative biology and taxonomic classification.</title>
        <authorList>
            <person name="Goeker M."/>
        </authorList>
    </citation>
    <scope>NUCLEOTIDE SEQUENCE [LARGE SCALE GENOMIC DNA]</scope>
    <source>
        <strain evidence="1 2">DSM 45775</strain>
    </source>
</reference>
<proteinExistence type="predicted"/>
<gene>
    <name evidence="1" type="ORF">EV188_101335</name>
</gene>
<dbReference type="EMBL" id="SNYO01000001">
    <property type="protein sequence ID" value="TDQ65086.1"/>
    <property type="molecule type" value="Genomic_DNA"/>
</dbReference>
<accession>A0A4R6VRA1</accession>
<comment type="caution">
    <text evidence="1">The sequence shown here is derived from an EMBL/GenBank/DDBJ whole genome shotgun (WGS) entry which is preliminary data.</text>
</comment>
<dbReference type="InterPro" id="IPR016181">
    <property type="entry name" value="Acyl_CoA_acyltransferase"/>
</dbReference>
<protein>
    <recommendedName>
        <fullName evidence="3">N-acetyltransferase domain-containing protein</fullName>
    </recommendedName>
</protein>
<name>A0A4R6VRA1_9PSEU</name>
<dbReference type="OrthoDB" id="3658990at2"/>
<evidence type="ECO:0008006" key="3">
    <source>
        <dbReference type="Google" id="ProtNLM"/>
    </source>
</evidence>
<keyword evidence="2" id="KW-1185">Reference proteome</keyword>
<evidence type="ECO:0000313" key="2">
    <source>
        <dbReference type="Proteomes" id="UP000295705"/>
    </source>
</evidence>